<dbReference type="HOGENOM" id="CLU_161506_0_0_1"/>
<name>A0A014N507_9HYPO</name>
<feature type="chain" id="PRO_5001472522" evidence="1">
    <location>
        <begin position="19"/>
        <end position="127"/>
    </location>
</feature>
<feature type="signal peptide" evidence="1">
    <location>
        <begin position="1"/>
        <end position="18"/>
    </location>
</feature>
<keyword evidence="1" id="KW-0732">Signal</keyword>
<gene>
    <name evidence="2" type="ORF">X797_012164</name>
</gene>
<reference evidence="2 3" key="1">
    <citation type="submission" date="2014-02" db="EMBL/GenBank/DDBJ databases">
        <title>The genome sequence of the entomopathogenic fungus Metarhizium robertsii ARSEF 2575.</title>
        <authorList>
            <person name="Giuliano Garisto Donzelli B."/>
            <person name="Roe B.A."/>
            <person name="Macmil S.L."/>
            <person name="Krasnoff S.B."/>
            <person name="Gibson D.M."/>
        </authorList>
    </citation>
    <scope>NUCLEOTIDE SEQUENCE [LARGE SCALE GENOMIC DNA]</scope>
    <source>
        <strain evidence="2 3">ARSEF 2575</strain>
    </source>
</reference>
<dbReference type="OrthoDB" id="10524495at2759"/>
<accession>A0A014N507</accession>
<organism evidence="2 3">
    <name type="scientific">Metarhizium robertsii</name>
    <dbReference type="NCBI Taxonomy" id="568076"/>
    <lineage>
        <taxon>Eukaryota</taxon>
        <taxon>Fungi</taxon>
        <taxon>Dikarya</taxon>
        <taxon>Ascomycota</taxon>
        <taxon>Pezizomycotina</taxon>
        <taxon>Sordariomycetes</taxon>
        <taxon>Hypocreomycetidae</taxon>
        <taxon>Hypocreales</taxon>
        <taxon>Clavicipitaceae</taxon>
        <taxon>Metarhizium</taxon>
    </lineage>
</organism>
<evidence type="ECO:0000313" key="3">
    <source>
        <dbReference type="Proteomes" id="UP000030151"/>
    </source>
</evidence>
<sequence length="127" mass="14173">MQLTRFIILASAALGAVAQYDDGLYDEAVNEYGLYDNIDEYDIGAAVFKNPNGASPPKFLVQYWNRCERIPPPIGGNIKSIRVPHGAHCRLFKDHHCYQVFPGGSFPQGIHNVMGPAQHAHFIKCHH</sequence>
<evidence type="ECO:0000313" key="2">
    <source>
        <dbReference type="EMBL" id="EXU94758.1"/>
    </source>
</evidence>
<dbReference type="Proteomes" id="UP000030151">
    <property type="component" value="Unassembled WGS sequence"/>
</dbReference>
<comment type="caution">
    <text evidence="2">The sequence shown here is derived from an EMBL/GenBank/DDBJ whole genome shotgun (WGS) entry which is preliminary data.</text>
</comment>
<protein>
    <submittedName>
        <fullName evidence="2">Uncharacterized protein</fullName>
    </submittedName>
</protein>
<evidence type="ECO:0000256" key="1">
    <source>
        <dbReference type="SAM" id="SignalP"/>
    </source>
</evidence>
<dbReference type="EMBL" id="JELW01000159">
    <property type="protein sequence ID" value="EXU94758.1"/>
    <property type="molecule type" value="Genomic_DNA"/>
</dbReference>
<proteinExistence type="predicted"/>
<dbReference type="AlphaFoldDB" id="A0A014N507"/>
<dbReference type="eggNOG" id="ENOG502RNKJ">
    <property type="taxonomic scope" value="Eukaryota"/>
</dbReference>